<feature type="signal peptide" evidence="2">
    <location>
        <begin position="1"/>
        <end position="21"/>
    </location>
</feature>
<feature type="compositionally biased region" description="Polar residues" evidence="1">
    <location>
        <begin position="30"/>
        <end position="39"/>
    </location>
</feature>
<evidence type="ECO:0000259" key="3">
    <source>
        <dbReference type="Pfam" id="PF03713"/>
    </source>
</evidence>
<gene>
    <name evidence="4" type="ORF">DMH04_27035</name>
</gene>
<dbReference type="AlphaFoldDB" id="A0A428Z592"/>
<organism evidence="4 5">
    <name type="scientific">Kibdelosporangium aridum</name>
    <dbReference type="NCBI Taxonomy" id="2030"/>
    <lineage>
        <taxon>Bacteria</taxon>
        <taxon>Bacillati</taxon>
        <taxon>Actinomycetota</taxon>
        <taxon>Actinomycetes</taxon>
        <taxon>Pseudonocardiales</taxon>
        <taxon>Pseudonocardiaceae</taxon>
        <taxon>Kibdelosporangium</taxon>
    </lineage>
</organism>
<dbReference type="Pfam" id="PF03713">
    <property type="entry name" value="DUF305"/>
    <property type="match status" value="1"/>
</dbReference>
<dbReference type="RefSeq" id="WP_037272626.1">
    <property type="nucleotide sequence ID" value="NZ_QHKI01000024.1"/>
</dbReference>
<evidence type="ECO:0000256" key="1">
    <source>
        <dbReference type="SAM" id="MobiDB-lite"/>
    </source>
</evidence>
<protein>
    <submittedName>
        <fullName evidence="4">DUF305 domain-containing protein</fullName>
    </submittedName>
</protein>
<feature type="domain" description="DUF305" evidence="3">
    <location>
        <begin position="49"/>
        <end position="182"/>
    </location>
</feature>
<name>A0A428Z592_KIBAR</name>
<keyword evidence="2" id="KW-0732">Signal</keyword>
<dbReference type="InterPro" id="IPR005183">
    <property type="entry name" value="DUF305_CopM-like"/>
</dbReference>
<feature type="chain" id="PRO_5019252117" evidence="2">
    <location>
        <begin position="22"/>
        <end position="183"/>
    </location>
</feature>
<dbReference type="EMBL" id="QHKI01000024">
    <property type="protein sequence ID" value="RSM81995.1"/>
    <property type="molecule type" value="Genomic_DNA"/>
</dbReference>
<evidence type="ECO:0000256" key="2">
    <source>
        <dbReference type="SAM" id="SignalP"/>
    </source>
</evidence>
<sequence>MLVAAAVLAMSILVGACGGNAAPSRERSGVPNTSGSTVADRQVDHNGHDIAFASQMIRLLSEVRDLAKLVPSGSADPKVRTIAARIMRSANPDIQQLMAWLGGWGVDYTGLSIGHTELIRKLEQSEQAQFDRTWADLTIERYQAMISLAETELDKGIHSELRRFARRVVDLRRADIAEIQSVR</sequence>
<dbReference type="Gene3D" id="1.20.1260.10">
    <property type="match status" value="1"/>
</dbReference>
<evidence type="ECO:0000313" key="5">
    <source>
        <dbReference type="Proteomes" id="UP000287547"/>
    </source>
</evidence>
<dbReference type="Proteomes" id="UP000287547">
    <property type="component" value="Unassembled WGS sequence"/>
</dbReference>
<proteinExistence type="predicted"/>
<dbReference type="OrthoDB" id="26872at2"/>
<feature type="region of interest" description="Disordered" evidence="1">
    <location>
        <begin position="21"/>
        <end position="41"/>
    </location>
</feature>
<dbReference type="InterPro" id="IPR012347">
    <property type="entry name" value="Ferritin-like"/>
</dbReference>
<accession>A0A428Z592</accession>
<evidence type="ECO:0000313" key="4">
    <source>
        <dbReference type="EMBL" id="RSM81995.1"/>
    </source>
</evidence>
<reference evidence="4 5" key="1">
    <citation type="submission" date="2018-05" db="EMBL/GenBank/DDBJ databases">
        <title>Evolution of GPA BGCs.</title>
        <authorList>
            <person name="Waglechner N."/>
            <person name="Wright G.D."/>
        </authorList>
    </citation>
    <scope>NUCLEOTIDE SEQUENCE [LARGE SCALE GENOMIC DNA]</scope>
    <source>
        <strain evidence="4 5">A82846</strain>
    </source>
</reference>
<comment type="caution">
    <text evidence="4">The sequence shown here is derived from an EMBL/GenBank/DDBJ whole genome shotgun (WGS) entry which is preliminary data.</text>
</comment>